<feature type="transmembrane region" description="Helical" evidence="6">
    <location>
        <begin position="77"/>
        <end position="94"/>
    </location>
</feature>
<dbReference type="EMBL" id="SEKV01000361">
    <property type="protein sequence ID" value="TFY58431.1"/>
    <property type="molecule type" value="Genomic_DNA"/>
</dbReference>
<evidence type="ECO:0000256" key="7">
    <source>
        <dbReference type="SAM" id="SignalP"/>
    </source>
</evidence>
<comment type="caution">
    <text evidence="9">The sequence shown here is derived from an EMBL/GenBank/DDBJ whole genome shotgun (WGS) entry which is preliminary data.</text>
</comment>
<feature type="transmembrane region" description="Helical" evidence="6">
    <location>
        <begin position="184"/>
        <end position="202"/>
    </location>
</feature>
<dbReference type="Pfam" id="PF13886">
    <property type="entry name" value="TM7S3_TM198"/>
    <property type="match status" value="1"/>
</dbReference>
<keyword evidence="3 6" id="KW-1133">Transmembrane helix</keyword>
<keyword evidence="2 6" id="KW-0812">Transmembrane</keyword>
<feature type="signal peptide" evidence="7">
    <location>
        <begin position="1"/>
        <end position="24"/>
    </location>
</feature>
<evidence type="ECO:0000313" key="9">
    <source>
        <dbReference type="EMBL" id="TFY58431.1"/>
    </source>
</evidence>
<proteinExistence type="predicted"/>
<name>A0A4Y9YAE9_9APHY</name>
<feature type="chain" id="PRO_5021330098" description="TM7S3/TM198-like domain-containing protein" evidence="7">
    <location>
        <begin position="25"/>
        <end position="354"/>
    </location>
</feature>
<comment type="subcellular location">
    <subcellularLocation>
        <location evidence="1">Membrane</location>
        <topology evidence="1">Multi-pass membrane protein</topology>
    </subcellularLocation>
</comment>
<keyword evidence="4 6" id="KW-0472">Membrane</keyword>
<dbReference type="InterPro" id="IPR025256">
    <property type="entry name" value="TM7S3/TM198-like_dom"/>
</dbReference>
<feature type="transmembrane region" description="Helical" evidence="6">
    <location>
        <begin position="267"/>
        <end position="288"/>
    </location>
</feature>
<feature type="transmembrane region" description="Helical" evidence="6">
    <location>
        <begin position="131"/>
        <end position="151"/>
    </location>
</feature>
<evidence type="ECO:0000313" key="10">
    <source>
        <dbReference type="Proteomes" id="UP000298390"/>
    </source>
</evidence>
<dbReference type="AlphaFoldDB" id="A0A4Y9YAE9"/>
<evidence type="ECO:0000256" key="6">
    <source>
        <dbReference type="SAM" id="Phobius"/>
    </source>
</evidence>
<keyword evidence="7" id="KW-0732">Signal</keyword>
<evidence type="ECO:0000256" key="2">
    <source>
        <dbReference type="ARBA" id="ARBA00022692"/>
    </source>
</evidence>
<feature type="region of interest" description="Disordered" evidence="5">
    <location>
        <begin position="322"/>
        <end position="354"/>
    </location>
</feature>
<gene>
    <name evidence="9" type="ORF">EVJ58_g6425</name>
</gene>
<evidence type="ECO:0000256" key="5">
    <source>
        <dbReference type="SAM" id="MobiDB-lite"/>
    </source>
</evidence>
<feature type="domain" description="TM7S3/TM198-like" evidence="8">
    <location>
        <begin position="82"/>
        <end position="284"/>
    </location>
</feature>
<evidence type="ECO:0000256" key="3">
    <source>
        <dbReference type="ARBA" id="ARBA00022989"/>
    </source>
</evidence>
<evidence type="ECO:0000259" key="8">
    <source>
        <dbReference type="Pfam" id="PF13886"/>
    </source>
</evidence>
<reference evidence="9 10" key="1">
    <citation type="submission" date="2019-01" db="EMBL/GenBank/DDBJ databases">
        <title>Genome sequencing of the rare red list fungi Fomitopsis rosea.</title>
        <authorList>
            <person name="Buettner E."/>
            <person name="Kellner H."/>
        </authorList>
    </citation>
    <scope>NUCLEOTIDE SEQUENCE [LARGE SCALE GENOMIC DNA]</scope>
    <source>
        <strain evidence="9 10">DSM 105464</strain>
    </source>
</reference>
<sequence length="354" mass="38327">MAAAARLLAALAWLFLSAASPVHGLPAILPDLHVLSPRADLQVNVSSNGTVTVYKGNVTIAQGSATDGGGSGFDTPAVLWIVYCFLLGVPLAFGGVRLPRMTTGIGIGLTITVCMWTAFVNTESAKNISELVVTLIPILLFVPGFLFGAYAYGRLAGIILITIASGFSWGVRICLFGTDLAVKEIWAAWLIGTSFALVNVILIPQWERLAVAIAAPSVGTFFLALGVDLIVNKQSGMSFGLRYAFDRNPRHYYDIVYMGWKPPTSTIIILAVSLGVIPIMTFAQYRFYPRLSFWRRPGNEHGETASFFEEKAAVQINVHDVSTPSATPSKDSLPITDSNWASRRQSVMTESYEK</sequence>
<feature type="transmembrane region" description="Helical" evidence="6">
    <location>
        <begin position="101"/>
        <end position="119"/>
    </location>
</feature>
<dbReference type="GO" id="GO:0016020">
    <property type="term" value="C:membrane"/>
    <property type="evidence" value="ECO:0007669"/>
    <property type="project" value="UniProtKB-SubCell"/>
</dbReference>
<accession>A0A4Y9YAE9</accession>
<evidence type="ECO:0000256" key="4">
    <source>
        <dbReference type="ARBA" id="ARBA00023136"/>
    </source>
</evidence>
<feature type="transmembrane region" description="Helical" evidence="6">
    <location>
        <begin position="158"/>
        <end position="178"/>
    </location>
</feature>
<organism evidence="9 10">
    <name type="scientific">Rhodofomes roseus</name>
    <dbReference type="NCBI Taxonomy" id="34475"/>
    <lineage>
        <taxon>Eukaryota</taxon>
        <taxon>Fungi</taxon>
        <taxon>Dikarya</taxon>
        <taxon>Basidiomycota</taxon>
        <taxon>Agaricomycotina</taxon>
        <taxon>Agaricomycetes</taxon>
        <taxon>Polyporales</taxon>
        <taxon>Rhodofomes</taxon>
    </lineage>
</organism>
<protein>
    <recommendedName>
        <fullName evidence="8">TM7S3/TM198-like domain-containing protein</fullName>
    </recommendedName>
</protein>
<dbReference type="Proteomes" id="UP000298390">
    <property type="component" value="Unassembled WGS sequence"/>
</dbReference>
<feature type="transmembrane region" description="Helical" evidence="6">
    <location>
        <begin position="209"/>
        <end position="231"/>
    </location>
</feature>
<evidence type="ECO:0000256" key="1">
    <source>
        <dbReference type="ARBA" id="ARBA00004141"/>
    </source>
</evidence>